<dbReference type="eggNOG" id="COG4967">
    <property type="taxonomic scope" value="Bacteria"/>
</dbReference>
<feature type="transmembrane region" description="Helical" evidence="2">
    <location>
        <begin position="23"/>
        <end position="46"/>
    </location>
</feature>
<reference evidence="3 4" key="1">
    <citation type="submission" date="2007-03" db="EMBL/GenBank/DDBJ databases">
        <authorList>
            <person name="Stal L."/>
            <person name="Ferriera S."/>
            <person name="Johnson J."/>
            <person name="Kravitz S."/>
            <person name="Beeson K."/>
            <person name="Sutton G."/>
            <person name="Rogers Y.-H."/>
            <person name="Friedman R."/>
            <person name="Frazier M."/>
            <person name="Venter J.C."/>
        </authorList>
    </citation>
    <scope>NUCLEOTIDE SEQUENCE [LARGE SCALE GENOMIC DNA]</scope>
    <source>
        <strain evidence="3 4">CCY0110</strain>
    </source>
</reference>
<evidence type="ECO:0000313" key="3">
    <source>
        <dbReference type="EMBL" id="EAZ92837.1"/>
    </source>
</evidence>
<keyword evidence="2" id="KW-0472">Membrane</keyword>
<dbReference type="RefSeq" id="WP_008273981.1">
    <property type="nucleotide sequence ID" value="NZ_AAXW01000004.1"/>
</dbReference>
<dbReference type="OrthoDB" id="428462at2"/>
<name>A3IKW8_9CHRO</name>
<dbReference type="Proteomes" id="UP000003781">
    <property type="component" value="Unassembled WGS sequence"/>
</dbReference>
<evidence type="ECO:0000256" key="2">
    <source>
        <dbReference type="SAM" id="Phobius"/>
    </source>
</evidence>
<accession>A3IKW8</accession>
<feature type="region of interest" description="Disordered" evidence="1">
    <location>
        <begin position="234"/>
        <end position="258"/>
    </location>
</feature>
<sequence length="281" mass="31014">MNKLLLTLILSRSKPKTDQGFSLFEVTIAILVSSAFLMGTLQAMTINAVMRVKSERQAQANFLIQQDIERLQAAASTMDLDYLESLEGQSSDPHPADTSDSSAICYPSPFASNLKDLRFGAYLVRELDSVLANDSDTNTRSDPAITANTVFSSAPTFNQLKTDANDNVLFDSNGKSMPDSEAKKDTNNSNKTVIVQIVNDQESLINKDYRLVRMMTVDSATSYQVLQVYYRVGEPYDPTDTNQRDNDNDKLRDDESGQTSIIAENYTEVIPAAVAECGFSP</sequence>
<feature type="compositionally biased region" description="Basic and acidic residues" evidence="1">
    <location>
        <begin position="242"/>
        <end position="255"/>
    </location>
</feature>
<protein>
    <submittedName>
        <fullName evidence="3">Uncharacterized protein</fullName>
    </submittedName>
</protein>
<evidence type="ECO:0000313" key="4">
    <source>
        <dbReference type="Proteomes" id="UP000003781"/>
    </source>
</evidence>
<dbReference type="EMBL" id="AAXW01000004">
    <property type="protein sequence ID" value="EAZ92837.1"/>
    <property type="molecule type" value="Genomic_DNA"/>
</dbReference>
<keyword evidence="2" id="KW-0812">Transmembrane</keyword>
<organism evidence="3 4">
    <name type="scientific">Crocosphaera chwakensis CCY0110</name>
    <dbReference type="NCBI Taxonomy" id="391612"/>
    <lineage>
        <taxon>Bacteria</taxon>
        <taxon>Bacillati</taxon>
        <taxon>Cyanobacteriota</taxon>
        <taxon>Cyanophyceae</taxon>
        <taxon>Oscillatoriophycideae</taxon>
        <taxon>Chroococcales</taxon>
        <taxon>Aphanothecaceae</taxon>
        <taxon>Crocosphaera</taxon>
        <taxon>Crocosphaera chwakensis</taxon>
    </lineage>
</organism>
<proteinExistence type="predicted"/>
<gene>
    <name evidence="3" type="ORF">CY0110_22112</name>
</gene>
<comment type="caution">
    <text evidence="3">The sequence shown here is derived from an EMBL/GenBank/DDBJ whole genome shotgun (WGS) entry which is preliminary data.</text>
</comment>
<dbReference type="AlphaFoldDB" id="A3IKW8"/>
<evidence type="ECO:0000256" key="1">
    <source>
        <dbReference type="SAM" id="MobiDB-lite"/>
    </source>
</evidence>
<keyword evidence="2" id="KW-1133">Transmembrane helix</keyword>
<keyword evidence="4" id="KW-1185">Reference proteome</keyword>